<evidence type="ECO:0000313" key="12">
    <source>
        <dbReference type="Proteomes" id="UP000000440"/>
    </source>
</evidence>
<organism evidence="11 12">
    <name type="scientific">Thermosynechococcus vestitus (strain NIES-2133 / IAM M-273 / BP-1)</name>
    <dbReference type="NCBI Taxonomy" id="197221"/>
    <lineage>
        <taxon>Bacteria</taxon>
        <taxon>Bacillati</taxon>
        <taxon>Cyanobacteriota</taxon>
        <taxon>Cyanophyceae</taxon>
        <taxon>Acaryochloridales</taxon>
        <taxon>Thermosynechococcaceae</taxon>
        <taxon>Thermosynechococcus</taxon>
    </lineage>
</organism>
<protein>
    <submittedName>
        <fullName evidence="11">ABC transporter ATP-binding protein</fullName>
    </submittedName>
</protein>
<dbReference type="InterPro" id="IPR050352">
    <property type="entry name" value="ABCG_transporters"/>
</dbReference>
<dbReference type="PANTHER" id="PTHR48041">
    <property type="entry name" value="ABC TRANSPORTER G FAMILY MEMBER 28"/>
    <property type="match status" value="1"/>
</dbReference>
<accession>Q8DJH2</accession>
<gene>
    <name evidence="11" type="ordered locus">tlr1253</name>
</gene>
<dbReference type="Gene3D" id="2.60.200.20">
    <property type="match status" value="2"/>
</dbReference>
<dbReference type="KEGG" id="tel:tlr1253"/>
<keyword evidence="12" id="KW-1185">Reference proteome</keyword>
<evidence type="ECO:0000256" key="4">
    <source>
        <dbReference type="ARBA" id="ARBA00022741"/>
    </source>
</evidence>
<dbReference type="STRING" id="197221.gene:10747849"/>
<dbReference type="RefSeq" id="WP_011057093.1">
    <property type="nucleotide sequence ID" value="NC_004113.1"/>
</dbReference>
<name>Q8DJH2_THEVB</name>
<dbReference type="InterPro" id="IPR008984">
    <property type="entry name" value="SMAD_FHA_dom_sf"/>
</dbReference>
<feature type="transmembrane region" description="Helical" evidence="8">
    <location>
        <begin position="604"/>
        <end position="627"/>
    </location>
</feature>
<reference evidence="11 12" key="1">
    <citation type="journal article" date="2002" name="DNA Res.">
        <title>Complete genome structure of the thermophilic cyanobacterium Thermosynechococcus elongatus BP-1.</title>
        <authorList>
            <person name="Nakamura Y."/>
            <person name="Kaneko T."/>
            <person name="Sato S."/>
            <person name="Ikeuchi M."/>
            <person name="Katoh H."/>
            <person name="Sasamoto S."/>
            <person name="Watanabe A."/>
            <person name="Iriguchi M."/>
            <person name="Kawashima K."/>
            <person name="Kimura T."/>
            <person name="Kishida Y."/>
            <person name="Kiyokawa C."/>
            <person name="Kohara M."/>
            <person name="Matsumoto M."/>
            <person name="Matsuno A."/>
            <person name="Nakazaki N."/>
            <person name="Shimpo S."/>
            <person name="Sugimoto M."/>
            <person name="Takeuchi C."/>
            <person name="Yamada M."/>
            <person name="Tabata S."/>
        </authorList>
    </citation>
    <scope>NUCLEOTIDE SEQUENCE [LARGE SCALE GENOMIC DNA]</scope>
    <source>
        <strain evidence="12">IAM M-273 / NIES-2133 / BP-1</strain>
    </source>
</reference>
<dbReference type="Gene3D" id="3.40.50.300">
    <property type="entry name" value="P-loop containing nucleotide triphosphate hydrolases"/>
    <property type="match status" value="1"/>
</dbReference>
<dbReference type="eggNOG" id="COG1716">
    <property type="taxonomic scope" value="Bacteria"/>
</dbReference>
<dbReference type="Proteomes" id="UP000000440">
    <property type="component" value="Chromosome"/>
</dbReference>
<dbReference type="Pfam" id="PF00005">
    <property type="entry name" value="ABC_tran"/>
    <property type="match status" value="1"/>
</dbReference>
<keyword evidence="6 8" id="KW-1133">Transmembrane helix</keyword>
<dbReference type="InterPro" id="IPR027417">
    <property type="entry name" value="P-loop_NTPase"/>
</dbReference>
<dbReference type="AlphaFoldDB" id="Q8DJH2"/>
<dbReference type="InterPro" id="IPR013525">
    <property type="entry name" value="ABC2_TM"/>
</dbReference>
<evidence type="ECO:0000256" key="1">
    <source>
        <dbReference type="ARBA" id="ARBA00004141"/>
    </source>
</evidence>
<dbReference type="EMBL" id="BA000039">
    <property type="protein sequence ID" value="BAC08805.1"/>
    <property type="molecule type" value="Genomic_DNA"/>
</dbReference>
<dbReference type="Pfam" id="PF00498">
    <property type="entry name" value="FHA"/>
    <property type="match status" value="2"/>
</dbReference>
<keyword evidence="4" id="KW-0547">Nucleotide-binding</keyword>
<dbReference type="PATRIC" id="fig|197221.4.peg.1320"/>
<keyword evidence="3 8" id="KW-0812">Transmembrane</keyword>
<evidence type="ECO:0000256" key="3">
    <source>
        <dbReference type="ARBA" id="ARBA00022692"/>
    </source>
</evidence>
<sequence>MRSPPPKTVVDLPTVILTLESQGKTLTYSLTQPEHRLGRDHQWADLVVPDDPLWSVISSRHAVFKQQGATYYLWDGDGHQRRSTNGTFYNQRRIGIEEGFALGETLRLEIGQDPKNKVQLLVQIQFSATASPPPLPQQRRLVLKTLKEWPLTLGRQASNSYRHWQLDAPTVSLHHASIDRTSAGLYVLRDLGSSNGTYVNAKLLKGPYTLRNGDQIRIGPFVLLYHHETLEIRDQGSHLRIDAWGLERRVKTPAGDRALLQEVAFVAEPRQLVGIVGGSGTGKSTLLKVLMGLDPPQEGQVLLNGLNLHRHLASYRHQIGYVPQDDIVHARLTVAEVLNYAAQLRLPADTDAQNRRAAVERVLEQVQLRGTEHQRVASLSGGQRKRVSIAVELLANPKLFFLDEPTSGLDPGLDFLLMQLLRQLADQERTIVLVTHATSHVYLCDRLLVLGPGGRLCYFGPADEARQFFSPTGDRPLNSVAEIYALLTPENSAAWSQKFRQSAHYQRYLASHLSIGPHYESTSVLGAESRPNAETPPQQPAPPHLYQWRVLCHRQWQLLWRDRLSLVLNLISVPIALLLTRFASDRSPFVPQDPPSLLQAAQTLRILFVFTCACLWVGLSGWAQALITEAAIYRRERLANLSLWAYMAAKLTLGKGMALAQTLLITLVGLLAFGLPKGALLPWPLGFGITTFLTLVASLCLGLLISAAVHNSDQASKILPPLLLPQIIFAGVLFKLTGIATALSWLTIGRWTMGAYGALIDVNSMVPPPLDFGLFEPPPQPFDPTPVYAPTWGNLLLNWGMLMLHSLTYMGVATYLQRRKG</sequence>
<feature type="domain" description="ABC transporter" evidence="10">
    <location>
        <begin position="241"/>
        <end position="477"/>
    </location>
</feature>
<feature type="transmembrane region" description="Helical" evidence="8">
    <location>
        <begin position="722"/>
        <end position="746"/>
    </location>
</feature>
<dbReference type="PROSITE" id="PS50006">
    <property type="entry name" value="FHA_DOMAIN"/>
    <property type="match status" value="2"/>
</dbReference>
<dbReference type="InterPro" id="IPR003439">
    <property type="entry name" value="ABC_transporter-like_ATP-bd"/>
</dbReference>
<dbReference type="EnsemblBacteria" id="BAC08805">
    <property type="protein sequence ID" value="BAC08805"/>
    <property type="gene ID" value="BAC08805"/>
</dbReference>
<dbReference type="Pfam" id="PF01061">
    <property type="entry name" value="ABC2_membrane"/>
    <property type="match status" value="1"/>
</dbReference>
<dbReference type="InterPro" id="IPR003593">
    <property type="entry name" value="AAA+_ATPase"/>
</dbReference>
<proteinExistence type="predicted"/>
<evidence type="ECO:0000256" key="8">
    <source>
        <dbReference type="SAM" id="Phobius"/>
    </source>
</evidence>
<evidence type="ECO:0000256" key="6">
    <source>
        <dbReference type="ARBA" id="ARBA00022989"/>
    </source>
</evidence>
<keyword evidence="7 8" id="KW-0472">Membrane</keyword>
<evidence type="ECO:0000259" key="9">
    <source>
        <dbReference type="PROSITE" id="PS50006"/>
    </source>
</evidence>
<feature type="transmembrane region" description="Helical" evidence="8">
    <location>
        <begin position="796"/>
        <end position="816"/>
    </location>
</feature>
<evidence type="ECO:0000256" key="2">
    <source>
        <dbReference type="ARBA" id="ARBA00022448"/>
    </source>
</evidence>
<comment type="subcellular location">
    <subcellularLocation>
        <location evidence="1">Membrane</location>
        <topology evidence="1">Multi-pass membrane protein</topology>
    </subcellularLocation>
</comment>
<dbReference type="InterPro" id="IPR017871">
    <property type="entry name" value="ABC_transporter-like_CS"/>
</dbReference>
<evidence type="ECO:0000313" key="11">
    <source>
        <dbReference type="EMBL" id="BAC08805.1"/>
    </source>
</evidence>
<feature type="transmembrane region" description="Helical" evidence="8">
    <location>
        <begin position="656"/>
        <end position="675"/>
    </location>
</feature>
<dbReference type="GO" id="GO:0005524">
    <property type="term" value="F:ATP binding"/>
    <property type="evidence" value="ECO:0007669"/>
    <property type="project" value="UniProtKB-KW"/>
</dbReference>
<dbReference type="SMART" id="SM00240">
    <property type="entry name" value="FHA"/>
    <property type="match status" value="2"/>
</dbReference>
<dbReference type="GO" id="GO:0140359">
    <property type="term" value="F:ABC-type transporter activity"/>
    <property type="evidence" value="ECO:0007669"/>
    <property type="project" value="InterPro"/>
</dbReference>
<keyword evidence="2" id="KW-0813">Transport</keyword>
<feature type="domain" description="FHA" evidence="9">
    <location>
        <begin position="151"/>
        <end position="204"/>
    </location>
</feature>
<dbReference type="GO" id="GO:0016020">
    <property type="term" value="C:membrane"/>
    <property type="evidence" value="ECO:0007669"/>
    <property type="project" value="UniProtKB-SubCell"/>
</dbReference>
<evidence type="ECO:0000256" key="7">
    <source>
        <dbReference type="ARBA" id="ARBA00023136"/>
    </source>
</evidence>
<evidence type="ECO:0000259" key="10">
    <source>
        <dbReference type="PROSITE" id="PS50893"/>
    </source>
</evidence>
<dbReference type="CDD" id="cd00060">
    <property type="entry name" value="FHA"/>
    <property type="match status" value="2"/>
</dbReference>
<dbReference type="eggNOG" id="COG0842">
    <property type="taxonomic scope" value="Bacteria"/>
</dbReference>
<dbReference type="PROSITE" id="PS50893">
    <property type="entry name" value="ABC_TRANSPORTER_2"/>
    <property type="match status" value="1"/>
</dbReference>
<dbReference type="InterPro" id="IPR000253">
    <property type="entry name" value="FHA_dom"/>
</dbReference>
<evidence type="ECO:0000256" key="5">
    <source>
        <dbReference type="ARBA" id="ARBA00022840"/>
    </source>
</evidence>
<dbReference type="SUPFAM" id="SSF49879">
    <property type="entry name" value="SMAD/FHA domain"/>
    <property type="match status" value="2"/>
</dbReference>
<feature type="transmembrane region" description="Helical" evidence="8">
    <location>
        <begin position="687"/>
        <end position="710"/>
    </location>
</feature>
<dbReference type="eggNOG" id="COG1131">
    <property type="taxonomic scope" value="Bacteria"/>
</dbReference>
<dbReference type="SMART" id="SM00382">
    <property type="entry name" value="AAA"/>
    <property type="match status" value="1"/>
</dbReference>
<feature type="domain" description="FHA" evidence="9">
    <location>
        <begin position="35"/>
        <end position="94"/>
    </location>
</feature>
<dbReference type="PANTHER" id="PTHR48041:SF139">
    <property type="entry name" value="PROTEIN SCARLET"/>
    <property type="match status" value="1"/>
</dbReference>
<dbReference type="FunFam" id="3.40.50.300:FF:000474">
    <property type="entry name" value="Putative ABC transporter ATP-binding subunit"/>
    <property type="match status" value="1"/>
</dbReference>
<keyword evidence="5 11" id="KW-0067">ATP-binding</keyword>
<dbReference type="SUPFAM" id="SSF52540">
    <property type="entry name" value="P-loop containing nucleoside triphosphate hydrolases"/>
    <property type="match status" value="1"/>
</dbReference>
<dbReference type="GO" id="GO:0016887">
    <property type="term" value="F:ATP hydrolysis activity"/>
    <property type="evidence" value="ECO:0007669"/>
    <property type="project" value="InterPro"/>
</dbReference>
<dbReference type="PROSITE" id="PS00211">
    <property type="entry name" value="ABC_TRANSPORTER_1"/>
    <property type="match status" value="1"/>
</dbReference>